<dbReference type="Pfam" id="PF13807">
    <property type="entry name" value="GNVR"/>
    <property type="match status" value="1"/>
</dbReference>
<feature type="compositionally biased region" description="Basic and acidic residues" evidence="7">
    <location>
        <begin position="403"/>
        <end position="414"/>
    </location>
</feature>
<evidence type="ECO:0000256" key="4">
    <source>
        <dbReference type="ARBA" id="ARBA00022989"/>
    </source>
</evidence>
<dbReference type="PANTHER" id="PTHR32309">
    <property type="entry name" value="TYROSINE-PROTEIN KINASE"/>
    <property type="match status" value="1"/>
</dbReference>
<evidence type="ECO:0000256" key="5">
    <source>
        <dbReference type="ARBA" id="ARBA00023136"/>
    </source>
</evidence>
<dbReference type="RefSeq" id="WP_125486045.1">
    <property type="nucleotide sequence ID" value="NZ_RSDW01000001.1"/>
</dbReference>
<feature type="domain" description="Tyrosine-protein kinase G-rich" evidence="10">
    <location>
        <begin position="368"/>
        <end position="446"/>
    </location>
</feature>
<accession>A0A428MKW1</accession>
<evidence type="ECO:0000259" key="10">
    <source>
        <dbReference type="Pfam" id="PF13807"/>
    </source>
</evidence>
<evidence type="ECO:0000256" key="2">
    <source>
        <dbReference type="ARBA" id="ARBA00022475"/>
    </source>
</evidence>
<keyword evidence="2" id="KW-1003">Cell membrane</keyword>
<keyword evidence="3 8" id="KW-0812">Transmembrane</keyword>
<feature type="coiled-coil region" evidence="6">
    <location>
        <begin position="173"/>
        <end position="236"/>
    </location>
</feature>
<dbReference type="AlphaFoldDB" id="A0A428MKW1"/>
<gene>
    <name evidence="11" type="ORF">EDE15_3100</name>
</gene>
<name>A0A428MKW1_9BACT</name>
<evidence type="ECO:0000256" key="3">
    <source>
        <dbReference type="ARBA" id="ARBA00022692"/>
    </source>
</evidence>
<evidence type="ECO:0000313" key="12">
    <source>
        <dbReference type="Proteomes" id="UP000269669"/>
    </source>
</evidence>
<organism evidence="11 12">
    <name type="scientific">Edaphobacter aggregans</name>
    <dbReference type="NCBI Taxonomy" id="570835"/>
    <lineage>
        <taxon>Bacteria</taxon>
        <taxon>Pseudomonadati</taxon>
        <taxon>Acidobacteriota</taxon>
        <taxon>Terriglobia</taxon>
        <taxon>Terriglobales</taxon>
        <taxon>Acidobacteriaceae</taxon>
        <taxon>Edaphobacter</taxon>
    </lineage>
</organism>
<dbReference type="EMBL" id="RSDW01000001">
    <property type="protein sequence ID" value="RSL17565.1"/>
    <property type="molecule type" value="Genomic_DNA"/>
</dbReference>
<keyword evidence="4 8" id="KW-1133">Transmembrane helix</keyword>
<dbReference type="Pfam" id="PF02706">
    <property type="entry name" value="Wzz"/>
    <property type="match status" value="1"/>
</dbReference>
<protein>
    <submittedName>
        <fullName evidence="11">Polysaccharide chain length determinant protein (PEP-CTERM system associated)</fullName>
    </submittedName>
</protein>
<dbReference type="InterPro" id="IPR032807">
    <property type="entry name" value="GNVR"/>
</dbReference>
<dbReference type="Proteomes" id="UP000269669">
    <property type="component" value="Unassembled WGS sequence"/>
</dbReference>
<evidence type="ECO:0000256" key="6">
    <source>
        <dbReference type="SAM" id="Coils"/>
    </source>
</evidence>
<dbReference type="GO" id="GO:0004713">
    <property type="term" value="F:protein tyrosine kinase activity"/>
    <property type="evidence" value="ECO:0007669"/>
    <property type="project" value="TreeGrafter"/>
</dbReference>
<comment type="caution">
    <text evidence="11">The sequence shown here is derived from an EMBL/GenBank/DDBJ whole genome shotgun (WGS) entry which is preliminary data.</text>
</comment>
<proteinExistence type="predicted"/>
<comment type="subcellular location">
    <subcellularLocation>
        <location evidence="1">Cell membrane</location>
        <topology evidence="1">Multi-pass membrane protein</topology>
    </subcellularLocation>
</comment>
<evidence type="ECO:0000256" key="1">
    <source>
        <dbReference type="ARBA" id="ARBA00004651"/>
    </source>
</evidence>
<evidence type="ECO:0000256" key="7">
    <source>
        <dbReference type="SAM" id="MobiDB-lite"/>
    </source>
</evidence>
<keyword evidence="5 8" id="KW-0472">Membrane</keyword>
<evidence type="ECO:0000313" key="11">
    <source>
        <dbReference type="EMBL" id="RSL17565.1"/>
    </source>
</evidence>
<dbReference type="PANTHER" id="PTHR32309:SF13">
    <property type="entry name" value="FERRIC ENTEROBACTIN TRANSPORT PROTEIN FEPE"/>
    <property type="match status" value="1"/>
</dbReference>
<keyword evidence="12" id="KW-1185">Reference proteome</keyword>
<evidence type="ECO:0000259" key="9">
    <source>
        <dbReference type="Pfam" id="PF02706"/>
    </source>
</evidence>
<dbReference type="InterPro" id="IPR003856">
    <property type="entry name" value="LPS_length_determ_N"/>
</dbReference>
<dbReference type="OrthoDB" id="9795292at2"/>
<keyword evidence="6" id="KW-0175">Coiled coil</keyword>
<dbReference type="InterPro" id="IPR050445">
    <property type="entry name" value="Bact_polysacc_biosynth/exp"/>
</dbReference>
<sequence>MLGHRALTFEDYGAILKRRWWMVAIPAAILPVIAFASSYLVQPQYLSQTLVLVEQQKVPEDYVRPVVSEDLTGRLASMREQILSRARLMPIIERFNLYGSGKMSMDDRIDLTRKNIDIKPIHSEMARTGGLPGFFISFTASDARTAQQVAGEITSLFVNENLRSRASSVEGTQEFLQGQLADAKRNLDDQDAKMAAFEQKYMGKLPGEEAPNMNMISSLNTQLDATTQALARMEQDRSYEEAMLTQQQSVAQTIDRGGPAPQAQQAELQSLLNEEADLTKRYTDDYPDVVAVRRKIKDLRAEMASAPPPAPVPPVSAPNRGDSPAVLQLRAQIRSLDQGIAQKRHEQGQISSQLKIYQDRISSSPMVQEEYKNLTRDYTTAQAFYDSLLKNVNQSKMATDLEKRQQGEQFKVMDEPNLPDEPSSPKRSVFLAGGLAAGLGLGLLLVAWIEYRDTALRSERDIWAFTKLPTLAVISLTGEMQPVATKQKWTFGRRKPKIAAAGKPLMNAGG</sequence>
<feature type="transmembrane region" description="Helical" evidence="8">
    <location>
        <begin position="20"/>
        <end position="41"/>
    </location>
</feature>
<evidence type="ECO:0000256" key="8">
    <source>
        <dbReference type="SAM" id="Phobius"/>
    </source>
</evidence>
<feature type="region of interest" description="Disordered" evidence="7">
    <location>
        <begin position="403"/>
        <end position="424"/>
    </location>
</feature>
<feature type="transmembrane region" description="Helical" evidence="8">
    <location>
        <begin position="429"/>
        <end position="449"/>
    </location>
</feature>
<reference evidence="11 12" key="1">
    <citation type="submission" date="2018-12" db="EMBL/GenBank/DDBJ databases">
        <title>Sequencing of bacterial isolates from soil warming experiment in Harvard Forest, Massachusetts, USA.</title>
        <authorList>
            <person name="Deangelis K."/>
        </authorList>
    </citation>
    <scope>NUCLEOTIDE SEQUENCE [LARGE SCALE GENOMIC DNA]</scope>
    <source>
        <strain evidence="11 12">EB153</strain>
    </source>
</reference>
<dbReference type="GO" id="GO:0005886">
    <property type="term" value="C:plasma membrane"/>
    <property type="evidence" value="ECO:0007669"/>
    <property type="project" value="UniProtKB-SubCell"/>
</dbReference>
<feature type="domain" description="Polysaccharide chain length determinant N-terminal" evidence="9">
    <location>
        <begin position="14"/>
        <end position="81"/>
    </location>
</feature>